<dbReference type="Proteomes" id="UP001066276">
    <property type="component" value="Chromosome 9"/>
</dbReference>
<reference evidence="2" key="1">
    <citation type="journal article" date="2022" name="bioRxiv">
        <title>Sequencing and chromosome-scale assembly of the giantPleurodeles waltlgenome.</title>
        <authorList>
            <person name="Brown T."/>
            <person name="Elewa A."/>
            <person name="Iarovenko S."/>
            <person name="Subramanian E."/>
            <person name="Araus A.J."/>
            <person name="Petzold A."/>
            <person name="Susuki M."/>
            <person name="Suzuki K.-i.T."/>
            <person name="Hayashi T."/>
            <person name="Toyoda A."/>
            <person name="Oliveira C."/>
            <person name="Osipova E."/>
            <person name="Leigh N.D."/>
            <person name="Simon A."/>
            <person name="Yun M.H."/>
        </authorList>
    </citation>
    <scope>NUCLEOTIDE SEQUENCE</scope>
    <source>
        <strain evidence="2">20211129_DDA</strain>
        <tissue evidence="2">Liver</tissue>
    </source>
</reference>
<organism evidence="2 3">
    <name type="scientific">Pleurodeles waltl</name>
    <name type="common">Iberian ribbed newt</name>
    <dbReference type="NCBI Taxonomy" id="8319"/>
    <lineage>
        <taxon>Eukaryota</taxon>
        <taxon>Metazoa</taxon>
        <taxon>Chordata</taxon>
        <taxon>Craniata</taxon>
        <taxon>Vertebrata</taxon>
        <taxon>Euteleostomi</taxon>
        <taxon>Amphibia</taxon>
        <taxon>Batrachia</taxon>
        <taxon>Caudata</taxon>
        <taxon>Salamandroidea</taxon>
        <taxon>Salamandridae</taxon>
        <taxon>Pleurodelinae</taxon>
        <taxon>Pleurodeles</taxon>
    </lineage>
</organism>
<keyword evidence="3" id="KW-1185">Reference proteome</keyword>
<dbReference type="EMBL" id="JANPWB010000013">
    <property type="protein sequence ID" value="KAJ1107108.1"/>
    <property type="molecule type" value="Genomic_DNA"/>
</dbReference>
<feature type="region of interest" description="Disordered" evidence="1">
    <location>
        <begin position="42"/>
        <end position="77"/>
    </location>
</feature>
<evidence type="ECO:0000256" key="1">
    <source>
        <dbReference type="SAM" id="MobiDB-lite"/>
    </source>
</evidence>
<proteinExistence type="predicted"/>
<sequence>MLRGAWPSDRAVASCLRPLEDRGGLLRAFLHPVRCLLLPATAEPPDHAEGECEGGGCNDRAGDLPTVPGMAPDGGVAPELEDELESLERAVIMDDNKTEGLQEARIQHAELLECLRVVDYS</sequence>
<name>A0AAV7MTQ5_PLEWA</name>
<accession>A0AAV7MTQ5</accession>
<comment type="caution">
    <text evidence="2">The sequence shown here is derived from an EMBL/GenBank/DDBJ whole genome shotgun (WGS) entry which is preliminary data.</text>
</comment>
<protein>
    <submittedName>
        <fullName evidence="2">Uncharacterized protein</fullName>
    </submittedName>
</protein>
<evidence type="ECO:0000313" key="3">
    <source>
        <dbReference type="Proteomes" id="UP001066276"/>
    </source>
</evidence>
<evidence type="ECO:0000313" key="2">
    <source>
        <dbReference type="EMBL" id="KAJ1107108.1"/>
    </source>
</evidence>
<dbReference type="AlphaFoldDB" id="A0AAV7MTQ5"/>
<gene>
    <name evidence="2" type="ORF">NDU88_004504</name>
</gene>